<protein>
    <submittedName>
        <fullName evidence="3">Transglutaminase family protein</fullName>
    </submittedName>
</protein>
<dbReference type="Pfam" id="PF01841">
    <property type="entry name" value="Transglut_core"/>
    <property type="match status" value="1"/>
</dbReference>
<evidence type="ECO:0000256" key="1">
    <source>
        <dbReference type="SAM" id="MobiDB-lite"/>
    </source>
</evidence>
<dbReference type="SUPFAM" id="SSF54001">
    <property type="entry name" value="Cysteine proteinases"/>
    <property type="match status" value="1"/>
</dbReference>
<dbReference type="EMBL" id="JAMXMC010000019">
    <property type="protein sequence ID" value="MCO5979283.1"/>
    <property type="molecule type" value="Genomic_DNA"/>
</dbReference>
<sequence>MTRLHYAVDLSYQIDAPGADCVFNVQAAHTPQQLVVSERLNLSQPRALGWVDPQLRNRLLRLQALPGLLRLQYEATVDIAHHRAVPASLHELPIAELPGPVLPYLYPSRYCESDRLHAMAVAQFGRLWQGHARVLAIQDWVRQRVRFASNSSVGTTTACDTLASGVGVCRDFAHVMIALCRALNIPARFATGLDYGADPALGPPDFHAYVEVYLSHRWYLFDPSGTAIPMGLVRIGTGRDAADVAFATLFGPVRSQAPVVSIQSVAGSDGRPAELPWHTPEALSTDAGQA</sequence>
<dbReference type="PANTHER" id="PTHR33490">
    <property type="entry name" value="BLR5614 PROTEIN-RELATED"/>
    <property type="match status" value="1"/>
</dbReference>
<gene>
    <name evidence="3" type="ORF">M0L44_21495</name>
</gene>
<proteinExistence type="predicted"/>
<dbReference type="PANTHER" id="PTHR33490:SF12">
    <property type="entry name" value="BLL5557 PROTEIN"/>
    <property type="match status" value="1"/>
</dbReference>
<evidence type="ECO:0000313" key="4">
    <source>
        <dbReference type="Proteomes" id="UP001204851"/>
    </source>
</evidence>
<feature type="domain" description="Transglutaminase-like" evidence="2">
    <location>
        <begin position="161"/>
        <end position="225"/>
    </location>
</feature>
<evidence type="ECO:0000259" key="2">
    <source>
        <dbReference type="SMART" id="SM00460"/>
    </source>
</evidence>
<comment type="caution">
    <text evidence="3">The sequence shown here is derived from an EMBL/GenBank/DDBJ whole genome shotgun (WGS) entry which is preliminary data.</text>
</comment>
<evidence type="ECO:0000313" key="3">
    <source>
        <dbReference type="EMBL" id="MCO5979283.1"/>
    </source>
</evidence>
<dbReference type="SMART" id="SM00460">
    <property type="entry name" value="TGc"/>
    <property type="match status" value="1"/>
</dbReference>
<name>A0ABT1BSX4_9BURK</name>
<feature type="region of interest" description="Disordered" evidence="1">
    <location>
        <begin position="267"/>
        <end position="290"/>
    </location>
</feature>
<dbReference type="InterPro" id="IPR038765">
    <property type="entry name" value="Papain-like_cys_pep_sf"/>
</dbReference>
<reference evidence="3 4" key="1">
    <citation type="submission" date="2022-06" db="EMBL/GenBank/DDBJ databases">
        <title>Ideonella sp. NS12-5 Genome sequencing and assembly.</title>
        <authorList>
            <person name="Jung Y."/>
        </authorList>
    </citation>
    <scope>NUCLEOTIDE SEQUENCE [LARGE SCALE GENOMIC DNA]</scope>
    <source>
        <strain evidence="3 4">NS12-5</strain>
    </source>
</reference>
<organism evidence="3 4">
    <name type="scientific">Ideonella oryzae</name>
    <dbReference type="NCBI Taxonomy" id="2937441"/>
    <lineage>
        <taxon>Bacteria</taxon>
        <taxon>Pseudomonadati</taxon>
        <taxon>Pseudomonadota</taxon>
        <taxon>Betaproteobacteria</taxon>
        <taxon>Burkholderiales</taxon>
        <taxon>Sphaerotilaceae</taxon>
        <taxon>Ideonella</taxon>
    </lineage>
</organism>
<accession>A0ABT1BSX4</accession>
<dbReference type="RefSeq" id="WP_252772230.1">
    <property type="nucleotide sequence ID" value="NZ_JAMXMC010000019.1"/>
</dbReference>
<dbReference type="Gene3D" id="3.10.620.30">
    <property type="match status" value="1"/>
</dbReference>
<dbReference type="Proteomes" id="UP001204851">
    <property type="component" value="Unassembled WGS sequence"/>
</dbReference>
<dbReference type="InterPro" id="IPR002931">
    <property type="entry name" value="Transglutaminase-like"/>
</dbReference>
<keyword evidence="4" id="KW-1185">Reference proteome</keyword>
<dbReference type="Gene3D" id="2.60.40.2250">
    <property type="match status" value="1"/>
</dbReference>